<sequence length="1394" mass="155573">MDNSNGRRKWSNAEPNIQVPLNVPAAKEEVPPQYEHYLHLLQERNRLMRRLQKKDKKEIELEKKEKGFTLYLNSSFSSDQTIQAKKDRRHHKYRSKTADNLQGSNFPGLQFGNQATSRSASQVKGKRKNWCIGSVEFTTADGQRQKIKPPERLTGKYADDFESSTDSDCDPSELIYSMSSLNVDDDQSTSVTNPRRHKTNYLKKVVAAKREEAEAENRVTIKLEDVKKLRESLQMNTNLRQSLAMEVDSEFEEEITEEIVQDDSDEGRVSPVVEEIEEEISSEDDNREREEHTIKPLDVLKPGNTLVLEFQSLPRNNASKTSRPLSANVRNSNSRTDPKEEASAVIKALQEENKKVELFSRSSSSRPLPQPKSIPGVPRALPSPSKESTKLLTPMKSSSNPDQARSDNPAVESKLPSAGDDNSNITAVIERVLKMNPRQQKQLLQTLNHIDVDEKSIDLSKASRQLNSVANSWALRSPVTDHFEVTLEILSNWGHPSLVGLTELEFFDQSGRLIPIKSSDVSVHGARSSTNKVDVIFNGKSKTTRERNMWSCLFDGRPVEFSIQIVNPHPGKQFHLGSVKVWNWNNKISNLDIGAREIKIVLGGELLFHGEVDKGCGNQVFDYSKHITFSHLDKTNISPAKKPVTKSGLSLNLSNAVESSNVCQSPRGPGRQLPNLMSPTEAQKSPATEENQRVTSSRSHHSFRSISRSSQSSASSSGSAKVKGQTDGRGEEGQADGQFRSETRTLNYSTIFAAQSSNKSVPTSPEVSVTDSDLSKIPEKKRAQTPKKTNSIAARLSGKSVETESSSKSNTDSYESKPPLPPTEKSNEKISSSSRSVDRSSNMTKSKLSPKSSRSEPHMSPQPNSTSANTSLANSLLVKSQDTKIKVEQDRSLVDKIKTMGQSENKRKKDIPRWLKGDETADLPENESGRKSTSGLLRRAGGKVEDEAIQKQLDEELERFSQSRARWRSRDENLEESWGSLSFFNKSHRGRVSVDIADDELEEYLSVSRKPPPEIADSAPKVSSLSNDDWLDDDSEFTIPELPYGRELVINIKTTWGDHHYVGLTGLELFSNLGEKVPVAKIWANPSDINILPEYNKDPRVVTNIIDQVNRTRDDVHMWLAPFNPGKDHFIYITFVKPCKLALMRIWNYNKSRIHSYRGAKDVIITLDGTEIFKGEIARACGGIEGGTEAFGDTILFTTDENILEAVSQNDDAFECNMPGDDEEDVPFERPSTANAEDETRPFTRAAGLLGSEKKNNISHAANLNFVTSVGDVLVYKTNKLQLIFTATWGDLHYLGLTGLEIVGSEGETIPLTQSMVTASPKDLRHLAGNDKDDRTLEKLLDGVNITCLDSHMWLIPFTKGGSHTVTVTFPQQTLVTAVRIWNYNKSPEDTYRG</sequence>
<feature type="compositionally biased region" description="Low complexity" evidence="1">
    <location>
        <begin position="704"/>
        <end position="719"/>
    </location>
</feature>
<feature type="compositionally biased region" description="Polar residues" evidence="1">
    <location>
        <begin position="313"/>
        <end position="335"/>
    </location>
</feature>
<feature type="compositionally biased region" description="Low complexity" evidence="1">
    <location>
        <begin position="831"/>
        <end position="841"/>
    </location>
</feature>
<feature type="region of interest" description="Disordered" evidence="1">
    <location>
        <begin position="141"/>
        <end position="169"/>
    </location>
</feature>
<feature type="domain" description="KATNIP" evidence="2">
    <location>
        <begin position="487"/>
        <end position="641"/>
    </location>
</feature>
<feature type="region of interest" description="Disordered" evidence="1">
    <location>
        <begin position="81"/>
        <end position="123"/>
    </location>
</feature>
<feature type="compositionally biased region" description="Low complexity" evidence="1">
    <location>
        <begin position="864"/>
        <end position="877"/>
    </location>
</feature>
<dbReference type="InterPro" id="IPR027859">
    <property type="entry name" value="KATNIP_dom"/>
</dbReference>
<organism evidence="3 4">
    <name type="scientific">Candidula unifasciata</name>
    <dbReference type="NCBI Taxonomy" id="100452"/>
    <lineage>
        <taxon>Eukaryota</taxon>
        <taxon>Metazoa</taxon>
        <taxon>Spiralia</taxon>
        <taxon>Lophotrochozoa</taxon>
        <taxon>Mollusca</taxon>
        <taxon>Gastropoda</taxon>
        <taxon>Heterobranchia</taxon>
        <taxon>Euthyneura</taxon>
        <taxon>Panpulmonata</taxon>
        <taxon>Eupulmonata</taxon>
        <taxon>Stylommatophora</taxon>
        <taxon>Helicina</taxon>
        <taxon>Helicoidea</taxon>
        <taxon>Geomitridae</taxon>
        <taxon>Candidula</taxon>
    </lineage>
</organism>
<dbReference type="OrthoDB" id="304622at2759"/>
<protein>
    <recommendedName>
        <fullName evidence="2">KATNIP domain-containing protein</fullName>
    </recommendedName>
</protein>
<feature type="compositionally biased region" description="Polar residues" evidence="1">
    <location>
        <begin position="842"/>
        <end position="852"/>
    </location>
</feature>
<evidence type="ECO:0000313" key="3">
    <source>
        <dbReference type="EMBL" id="CAG5117097.1"/>
    </source>
</evidence>
<feature type="region of interest" description="Disordered" evidence="1">
    <location>
        <begin position="276"/>
        <end position="298"/>
    </location>
</feature>
<evidence type="ECO:0000256" key="1">
    <source>
        <dbReference type="SAM" id="MobiDB-lite"/>
    </source>
</evidence>
<feature type="compositionally biased region" description="Polar residues" evidence="1">
    <location>
        <begin position="756"/>
        <end position="772"/>
    </location>
</feature>
<feature type="region of interest" description="Disordered" evidence="1">
    <location>
        <begin position="658"/>
        <end position="742"/>
    </location>
</feature>
<feature type="region of interest" description="Disordered" evidence="1">
    <location>
        <begin position="313"/>
        <end position="343"/>
    </location>
</feature>
<feature type="compositionally biased region" description="Acidic residues" evidence="1">
    <location>
        <begin position="160"/>
        <end position="169"/>
    </location>
</feature>
<evidence type="ECO:0000259" key="2">
    <source>
        <dbReference type="Pfam" id="PF14652"/>
    </source>
</evidence>
<dbReference type="Pfam" id="PF14652">
    <property type="entry name" value="DUF4457"/>
    <property type="match status" value="3"/>
</dbReference>
<feature type="compositionally biased region" description="Basic and acidic residues" evidence="1">
    <location>
        <begin position="148"/>
        <end position="159"/>
    </location>
</feature>
<feature type="compositionally biased region" description="Basic and acidic residues" evidence="1">
    <location>
        <begin position="773"/>
        <end position="782"/>
    </location>
</feature>
<comment type="caution">
    <text evidence="3">The sequence shown here is derived from an EMBL/GenBank/DDBJ whole genome shotgun (WGS) entry which is preliminary data.</text>
</comment>
<feature type="region of interest" description="Disordered" evidence="1">
    <location>
        <begin position="756"/>
        <end position="943"/>
    </location>
</feature>
<feature type="domain" description="KATNIP" evidence="2">
    <location>
        <begin position="1050"/>
        <end position="1211"/>
    </location>
</feature>
<feature type="compositionally biased region" description="Basic and acidic residues" evidence="1">
    <location>
        <begin position="881"/>
        <end position="919"/>
    </location>
</feature>
<dbReference type="EMBL" id="CAJHNH020000347">
    <property type="protein sequence ID" value="CAG5117097.1"/>
    <property type="molecule type" value="Genomic_DNA"/>
</dbReference>
<gene>
    <name evidence="3" type="ORF">CUNI_LOCUS2655</name>
</gene>
<feature type="compositionally biased region" description="Basic and acidic residues" evidence="1">
    <location>
        <begin position="284"/>
        <end position="295"/>
    </location>
</feature>
<feature type="compositionally biased region" description="Polar residues" evidence="1">
    <location>
        <begin position="675"/>
        <end position="695"/>
    </location>
</feature>
<keyword evidence="4" id="KW-1185">Reference proteome</keyword>
<dbReference type="PANTHER" id="PTHR21534">
    <property type="entry name" value="KATANIN-INTERACTING PROTEIN"/>
    <property type="match status" value="1"/>
</dbReference>
<feature type="domain" description="KATNIP" evidence="2">
    <location>
        <begin position="1283"/>
        <end position="1394"/>
    </location>
</feature>
<feature type="non-terminal residue" evidence="3">
    <location>
        <position position="1394"/>
    </location>
</feature>
<name>A0A8S3YJF7_9EUPU</name>
<dbReference type="Proteomes" id="UP000678393">
    <property type="component" value="Unassembled WGS sequence"/>
</dbReference>
<proteinExistence type="predicted"/>
<feature type="compositionally biased region" description="Polar residues" evidence="1">
    <location>
        <begin position="98"/>
        <end position="122"/>
    </location>
</feature>
<feature type="region of interest" description="Disordered" evidence="1">
    <location>
        <begin position="357"/>
        <end position="423"/>
    </location>
</feature>
<dbReference type="PANTHER" id="PTHR21534:SF0">
    <property type="entry name" value="KATANIN-INTERACTING PROTEIN"/>
    <property type="match status" value="1"/>
</dbReference>
<evidence type="ECO:0000313" key="4">
    <source>
        <dbReference type="Proteomes" id="UP000678393"/>
    </source>
</evidence>
<feature type="compositionally biased region" description="Polar residues" evidence="1">
    <location>
        <begin position="803"/>
        <end position="813"/>
    </location>
</feature>
<feature type="compositionally biased region" description="Basic residues" evidence="1">
    <location>
        <begin position="86"/>
        <end position="95"/>
    </location>
</feature>
<accession>A0A8S3YJF7</accession>
<dbReference type="InterPro" id="IPR026704">
    <property type="entry name" value="KATNIP"/>
</dbReference>
<reference evidence="3" key="1">
    <citation type="submission" date="2021-04" db="EMBL/GenBank/DDBJ databases">
        <authorList>
            <consortium name="Molecular Ecology Group"/>
        </authorList>
    </citation>
    <scope>NUCLEOTIDE SEQUENCE</scope>
</reference>